<organism evidence="1">
    <name type="scientific">Tupanvirus deep ocean</name>
    <dbReference type="NCBI Taxonomy" id="2126984"/>
    <lineage>
        <taxon>Viruses</taxon>
        <taxon>Varidnaviria</taxon>
        <taxon>Bamfordvirae</taxon>
        <taxon>Nucleocytoviricota</taxon>
        <taxon>Megaviricetes</taxon>
        <taxon>Imitervirales</taxon>
        <taxon>Mimiviridae</taxon>
        <taxon>Megamimivirinae</taxon>
        <taxon>Tupanvirus</taxon>
        <taxon>Tupanvirus altamarinense</taxon>
    </lineage>
</organism>
<reference evidence="1" key="2">
    <citation type="journal article" date="2018" name="Nat. Commun.">
        <title>Tailed giant Tupanvirus possesses the most complete translational apparatus of the known virosphere.</title>
        <authorList>
            <person name="Abrahao J."/>
            <person name="Silva L."/>
            <person name="Silva L.S."/>
            <person name="Khalil J.Y.B."/>
            <person name="Rodrigues R."/>
            <person name="Arantes T."/>
            <person name="Assis F."/>
            <person name="Boratto P."/>
            <person name="Andrade M."/>
            <person name="Kroon E.G."/>
            <person name="Ribeiro B."/>
            <person name="Bergier I."/>
            <person name="Seligmann H."/>
            <person name="Ghigo E."/>
            <person name="Colson P."/>
            <person name="Levasseur A."/>
            <person name="Kroemer G."/>
            <person name="Raoult D."/>
            <person name="La Scola B."/>
        </authorList>
    </citation>
    <scope>NUCLEOTIDE SEQUENCE [LARGE SCALE GENOMIC DNA]</scope>
    <source>
        <strain evidence="1">Deep ocean</strain>
    </source>
</reference>
<evidence type="ECO:0000313" key="1">
    <source>
        <dbReference type="EMBL" id="QKU34063.1"/>
    </source>
</evidence>
<dbReference type="EMBL" id="MF405918">
    <property type="protein sequence ID" value="QKU34063.1"/>
    <property type="molecule type" value="Genomic_DNA"/>
</dbReference>
<proteinExistence type="predicted"/>
<dbReference type="RefSeq" id="YP_010780677.1">
    <property type="nucleotide sequence ID" value="NC_075038.1"/>
</dbReference>
<name>A0A6N1NQ81_9VIRU</name>
<reference evidence="1" key="1">
    <citation type="submission" date="2017-06" db="EMBL/GenBank/DDBJ databases">
        <authorList>
            <person name="Assis F.L."/>
            <person name="Abrahao J.S."/>
            <person name="Silva L."/>
            <person name="Khalil J.B."/>
            <person name="Rodrigues R."/>
            <person name="Silva L.S."/>
            <person name="Boratto P."/>
            <person name="Andrade M."/>
            <person name="Kroon E.G."/>
            <person name="Ribeiro B."/>
            <person name="Bergier I."/>
            <person name="Seligmann H."/>
            <person name="Ghigo E."/>
            <person name="Colson P."/>
            <person name="Levasseur A."/>
            <person name="Raoult D."/>
            <person name="Scola B.L."/>
        </authorList>
    </citation>
    <scope>NUCLEOTIDE SEQUENCE</scope>
    <source>
        <strain evidence="1">Deep ocean</strain>
    </source>
</reference>
<protein>
    <submittedName>
        <fullName evidence="1">Putative ORFan</fullName>
    </submittedName>
</protein>
<sequence length="183" mass="20833">MGNWRRIRIQVTIPEKDVENVREFVNKHALWSSDKNSDDDTTIEIIWQDDALFPNYPSTNGYQIPDHDENIITKVPLFEFFISDSGGMCGIGDWVDSDVDVIGNIGKSASNAEIMKEWTFIATKFPEIRGEIHVCGDYESKYCVGRVVVDNGRVSWNAPTIKKINQDDSRIGINLTAFLSRMR</sequence>
<dbReference type="KEGG" id="vg:80517368"/>
<dbReference type="GeneID" id="80517368"/>
<accession>A0A6N1NQ81</accession>